<dbReference type="HOGENOM" id="CLU_154570_5_1_10"/>
<name>B4SD07_PELPB</name>
<organism evidence="1 2">
    <name type="scientific">Pelodictyon phaeoclathratiforme (strain DSM 5477 / BU-1)</name>
    <dbReference type="NCBI Taxonomy" id="324925"/>
    <lineage>
        <taxon>Bacteria</taxon>
        <taxon>Pseudomonadati</taxon>
        <taxon>Chlorobiota</taxon>
        <taxon>Chlorobiia</taxon>
        <taxon>Chlorobiales</taxon>
        <taxon>Chlorobiaceae</taxon>
        <taxon>Chlorobium/Pelodictyon group</taxon>
        <taxon>Pelodictyon</taxon>
    </lineage>
</organism>
<dbReference type="Proteomes" id="UP000002724">
    <property type="component" value="Chromosome"/>
</dbReference>
<proteinExistence type="predicted"/>
<dbReference type="InterPro" id="IPR005368">
    <property type="entry name" value="UPF0175"/>
</dbReference>
<protein>
    <submittedName>
        <fullName evidence="1">Uncharacterized protein</fullName>
    </submittedName>
</protein>
<accession>B4SD07</accession>
<reference evidence="1 2" key="1">
    <citation type="submission" date="2008-06" db="EMBL/GenBank/DDBJ databases">
        <title>Complete sequence of Pelodictyon phaeoclathratiforme BU-1.</title>
        <authorList>
            <consortium name="US DOE Joint Genome Institute"/>
            <person name="Lucas S."/>
            <person name="Copeland A."/>
            <person name="Lapidus A."/>
            <person name="Glavina del Rio T."/>
            <person name="Dalin E."/>
            <person name="Tice H."/>
            <person name="Bruce D."/>
            <person name="Goodwin L."/>
            <person name="Pitluck S."/>
            <person name="Schmutz J."/>
            <person name="Larimer F."/>
            <person name="Land M."/>
            <person name="Hauser L."/>
            <person name="Kyrpides N."/>
            <person name="Mikhailova N."/>
            <person name="Liu Z."/>
            <person name="Li T."/>
            <person name="Zhao F."/>
            <person name="Overmann J."/>
            <person name="Bryant D.A."/>
            <person name="Richardson P."/>
        </authorList>
    </citation>
    <scope>NUCLEOTIDE SEQUENCE [LARGE SCALE GENOMIC DNA]</scope>
    <source>
        <strain evidence="2">DSM 5477 / BU-1</strain>
    </source>
</reference>
<dbReference type="eggNOG" id="ENOG5033276">
    <property type="taxonomic scope" value="Bacteria"/>
</dbReference>
<evidence type="ECO:0000313" key="1">
    <source>
        <dbReference type="EMBL" id="ACF42841.1"/>
    </source>
</evidence>
<dbReference type="AlphaFoldDB" id="B4SD07"/>
<dbReference type="KEGG" id="pph:Ppha_0516"/>
<dbReference type="RefSeq" id="WP_012507336.1">
    <property type="nucleotide sequence ID" value="NC_011060.1"/>
</dbReference>
<dbReference type="EMBL" id="CP001110">
    <property type="protein sequence ID" value="ACF42841.1"/>
    <property type="molecule type" value="Genomic_DNA"/>
</dbReference>
<dbReference type="Pfam" id="PF03683">
    <property type="entry name" value="UPF0175"/>
    <property type="match status" value="1"/>
</dbReference>
<keyword evidence="2" id="KW-1185">Reference proteome</keyword>
<gene>
    <name evidence="1" type="ordered locus">Ppha_0516</name>
</gene>
<evidence type="ECO:0000313" key="2">
    <source>
        <dbReference type="Proteomes" id="UP000002724"/>
    </source>
</evidence>
<sequence length="88" mass="9855">MKSNMQSTIPVTCPQEILLGLHMDVQQFATLLKEQSAMALFREGRFSSGMAASWLGVPRAHFLIKAMQEGATLLENTQDDFRRETALL</sequence>